<feature type="region of interest" description="Disordered" evidence="1">
    <location>
        <begin position="496"/>
        <end position="567"/>
    </location>
</feature>
<sequence>MPSLASNPSNAAMNESPVVVQQAAKRPDVVQQATKRPVVVQQATKSPGIVGQAAKIATSSPFDPSSHEENSDRRGWGSSVGNSEARSLASGIVPSNKQADAVVFGRVSLRTAADHDEGPVVKIESSNEQQASSALDGSYSLSGDNTSSSNSSASSSSVTVNGAAVHDGDCSTKPIMLSEATTTTTPKKTSNNKKLVSIAEYRASRRERFSSEKVYTTSIPPYDEQNAPLQTTDDKNVVAMETMLSNLKGKLVTLAMGLSTSSQHNAQKLSDAFSATTTKINYLKRTIATLKKDTTPAAVTSSRFDEDYKKLNLMMRLVPYFQWEGNVTRAGDKVFNTIYACLRQVDRAARDIEFDMERRWNLLIPPMLSSSMLCWLDGLLIKKPQLTWSEFKNSLLLEYEMYKPKAIKELTLVHFNDQAESMDSFVKRFIRYLEYAKVSDDVGAAYFESALPTLDQRTQFFRFYQHFKEDQRLQGTHAIYRVIDLFRQLHNLGCDHKEANNNSPSPAPRPQSYKLHHQHGVLPPSPPQQRSVSPKVEDIQLPQQHQQAKAKKQKFNHHHHHHQKKPHLHCMFHPKANSHLTQNCRNNPLNSSQ</sequence>
<dbReference type="STRING" id="747725.A0A162YFC8"/>
<accession>A0A162YFC8</accession>
<feature type="compositionally biased region" description="Polar residues" evidence="1">
    <location>
        <begin position="1"/>
        <end position="13"/>
    </location>
</feature>
<feature type="compositionally biased region" description="Basic residues" evidence="1">
    <location>
        <begin position="548"/>
        <end position="567"/>
    </location>
</feature>
<feature type="region of interest" description="Disordered" evidence="1">
    <location>
        <begin position="1"/>
        <end position="31"/>
    </location>
</feature>
<keyword evidence="3" id="KW-1185">Reference proteome</keyword>
<reference evidence="2 3" key="1">
    <citation type="submission" date="2015-06" db="EMBL/GenBank/DDBJ databases">
        <title>Expansion of signal transduction pathways in fungi by whole-genome duplication.</title>
        <authorList>
            <consortium name="DOE Joint Genome Institute"/>
            <person name="Corrochano L.M."/>
            <person name="Kuo A."/>
            <person name="Marcet-Houben M."/>
            <person name="Polaino S."/>
            <person name="Salamov A."/>
            <person name="Villalobos J.M."/>
            <person name="Alvarez M.I."/>
            <person name="Avalos J."/>
            <person name="Benito E.P."/>
            <person name="Benoit I."/>
            <person name="Burger G."/>
            <person name="Camino L.P."/>
            <person name="Canovas D."/>
            <person name="Cerda-Olmedo E."/>
            <person name="Cheng J.-F."/>
            <person name="Dominguez A."/>
            <person name="Elias M."/>
            <person name="Eslava A.P."/>
            <person name="Glaser F."/>
            <person name="Grimwood J."/>
            <person name="Gutierrez G."/>
            <person name="Heitman J."/>
            <person name="Henrissat B."/>
            <person name="Iturriaga E.A."/>
            <person name="Lang B.F."/>
            <person name="Lavin J.L."/>
            <person name="Lee S."/>
            <person name="Li W."/>
            <person name="Lindquist E."/>
            <person name="Lopez-Garcia S."/>
            <person name="Luque E.M."/>
            <person name="Marcos A.T."/>
            <person name="Martin J."/>
            <person name="Mccluskey K."/>
            <person name="Medina H.R."/>
            <person name="Miralles-Duran A."/>
            <person name="Miyazaki A."/>
            <person name="Munoz-Torres E."/>
            <person name="Oguiza J.A."/>
            <person name="Ohm R."/>
            <person name="Olmedo M."/>
            <person name="Orejas M."/>
            <person name="Ortiz-Castellanos L."/>
            <person name="Pisabarro A.G."/>
            <person name="Rodriguez-Romero J."/>
            <person name="Ruiz-Herrera J."/>
            <person name="Ruiz-Vazquez R."/>
            <person name="Sanz C."/>
            <person name="Schackwitz W."/>
            <person name="Schmutz J."/>
            <person name="Shahriari M."/>
            <person name="Shelest E."/>
            <person name="Silva-Franco F."/>
            <person name="Soanes D."/>
            <person name="Syed K."/>
            <person name="Tagua V.G."/>
            <person name="Talbot N.J."/>
            <person name="Thon M."/>
            <person name="De Vries R.P."/>
            <person name="Wiebenga A."/>
            <person name="Yadav J.S."/>
            <person name="Braun E.L."/>
            <person name="Baker S."/>
            <person name="Garre V."/>
            <person name="Horwitz B."/>
            <person name="Torres-Martinez S."/>
            <person name="Idnurm A."/>
            <person name="Herrera-Estrella A."/>
            <person name="Gabaldon T."/>
            <person name="Grigoriev I.V."/>
        </authorList>
    </citation>
    <scope>NUCLEOTIDE SEQUENCE [LARGE SCALE GENOMIC DNA]</scope>
    <source>
        <strain evidence="2 3">CBS 277.49</strain>
    </source>
</reference>
<dbReference type="Proteomes" id="UP000077051">
    <property type="component" value="Unassembled WGS sequence"/>
</dbReference>
<feature type="compositionally biased region" description="Low complexity" evidence="1">
    <location>
        <begin position="528"/>
        <end position="547"/>
    </location>
</feature>
<gene>
    <name evidence="2" type="ORF">MUCCIDRAFT_167514</name>
</gene>
<dbReference type="VEuPathDB" id="FungiDB:MUCCIDRAFT_167514"/>
<organism evidence="2 3">
    <name type="scientific">Mucor lusitanicus CBS 277.49</name>
    <dbReference type="NCBI Taxonomy" id="747725"/>
    <lineage>
        <taxon>Eukaryota</taxon>
        <taxon>Fungi</taxon>
        <taxon>Fungi incertae sedis</taxon>
        <taxon>Mucoromycota</taxon>
        <taxon>Mucoromycotina</taxon>
        <taxon>Mucoromycetes</taxon>
        <taxon>Mucorales</taxon>
        <taxon>Mucorineae</taxon>
        <taxon>Mucoraceae</taxon>
        <taxon>Mucor</taxon>
    </lineage>
</organism>
<protein>
    <recommendedName>
        <fullName evidence="4">Retrotransposon gag domain-containing protein</fullName>
    </recommendedName>
</protein>
<evidence type="ECO:0000256" key="1">
    <source>
        <dbReference type="SAM" id="MobiDB-lite"/>
    </source>
</evidence>
<dbReference type="OrthoDB" id="10332267at2759"/>
<feature type="region of interest" description="Disordered" evidence="1">
    <location>
        <begin position="43"/>
        <end position="83"/>
    </location>
</feature>
<evidence type="ECO:0000313" key="3">
    <source>
        <dbReference type="Proteomes" id="UP000077051"/>
    </source>
</evidence>
<dbReference type="AlphaFoldDB" id="A0A162YFC8"/>
<feature type="compositionally biased region" description="Polar residues" evidence="1">
    <location>
        <begin position="124"/>
        <end position="135"/>
    </location>
</feature>
<dbReference type="EMBL" id="AMYB01000010">
    <property type="protein sequence ID" value="OAC98436.1"/>
    <property type="molecule type" value="Genomic_DNA"/>
</dbReference>
<feature type="region of interest" description="Disordered" evidence="1">
    <location>
        <begin position="118"/>
        <end position="171"/>
    </location>
</feature>
<feature type="compositionally biased region" description="Basic and acidic residues" evidence="1">
    <location>
        <begin position="65"/>
        <end position="75"/>
    </location>
</feature>
<evidence type="ECO:0000313" key="2">
    <source>
        <dbReference type="EMBL" id="OAC98436.1"/>
    </source>
</evidence>
<feature type="compositionally biased region" description="Low complexity" evidence="1">
    <location>
        <begin position="137"/>
        <end position="165"/>
    </location>
</feature>
<name>A0A162YFC8_MUCCL</name>
<evidence type="ECO:0008006" key="4">
    <source>
        <dbReference type="Google" id="ProtNLM"/>
    </source>
</evidence>
<proteinExistence type="predicted"/>
<comment type="caution">
    <text evidence="2">The sequence shown here is derived from an EMBL/GenBank/DDBJ whole genome shotgun (WGS) entry which is preliminary data.</text>
</comment>